<comment type="caution">
    <text evidence="2">The sequence shown here is derived from an EMBL/GenBank/DDBJ whole genome shotgun (WGS) entry which is preliminary data.</text>
</comment>
<name>A0A5B7JXN7_PORTR</name>
<feature type="region of interest" description="Disordered" evidence="1">
    <location>
        <begin position="19"/>
        <end position="49"/>
    </location>
</feature>
<dbReference type="Proteomes" id="UP000324222">
    <property type="component" value="Unassembled WGS sequence"/>
</dbReference>
<evidence type="ECO:0000313" key="2">
    <source>
        <dbReference type="EMBL" id="MPC99325.1"/>
    </source>
</evidence>
<organism evidence="2 3">
    <name type="scientific">Portunus trituberculatus</name>
    <name type="common">Swimming crab</name>
    <name type="synonym">Neptunus trituberculatus</name>
    <dbReference type="NCBI Taxonomy" id="210409"/>
    <lineage>
        <taxon>Eukaryota</taxon>
        <taxon>Metazoa</taxon>
        <taxon>Ecdysozoa</taxon>
        <taxon>Arthropoda</taxon>
        <taxon>Crustacea</taxon>
        <taxon>Multicrustacea</taxon>
        <taxon>Malacostraca</taxon>
        <taxon>Eumalacostraca</taxon>
        <taxon>Eucarida</taxon>
        <taxon>Decapoda</taxon>
        <taxon>Pleocyemata</taxon>
        <taxon>Brachyura</taxon>
        <taxon>Eubrachyura</taxon>
        <taxon>Portunoidea</taxon>
        <taxon>Portunidae</taxon>
        <taxon>Portuninae</taxon>
        <taxon>Portunus</taxon>
    </lineage>
</organism>
<reference evidence="2 3" key="1">
    <citation type="submission" date="2019-05" db="EMBL/GenBank/DDBJ databases">
        <title>Another draft genome of Portunus trituberculatus and its Hox gene families provides insights of decapod evolution.</title>
        <authorList>
            <person name="Jeong J.-H."/>
            <person name="Song I."/>
            <person name="Kim S."/>
            <person name="Choi T."/>
            <person name="Kim D."/>
            <person name="Ryu S."/>
            <person name="Kim W."/>
        </authorList>
    </citation>
    <scope>NUCLEOTIDE SEQUENCE [LARGE SCALE GENOMIC DNA]</scope>
    <source>
        <tissue evidence="2">Muscle</tissue>
    </source>
</reference>
<accession>A0A5B7JXN7</accession>
<proteinExistence type="predicted"/>
<evidence type="ECO:0000313" key="3">
    <source>
        <dbReference type="Proteomes" id="UP000324222"/>
    </source>
</evidence>
<keyword evidence="3" id="KW-1185">Reference proteome</keyword>
<sequence length="156" mass="16737">MSPGDACAEQIFGQLARQGSSSAQSLRAADNGHPGHLPQRRTCSRVFSPPRSSCRRLMFRSHGPLSPLHHHQSSSSSLITLPVSLCNFLKTLPSHYNAPTSSSIPCPFPTSPDTPHRPYPFPVTLPHRATPPSPLPGTPHLLLGTLTPSQSLVTPS</sequence>
<evidence type="ECO:0000256" key="1">
    <source>
        <dbReference type="SAM" id="MobiDB-lite"/>
    </source>
</evidence>
<dbReference type="EMBL" id="VSRR010117875">
    <property type="protein sequence ID" value="MPC99325.1"/>
    <property type="molecule type" value="Genomic_DNA"/>
</dbReference>
<protein>
    <submittedName>
        <fullName evidence="2">Uncharacterized protein</fullName>
    </submittedName>
</protein>
<gene>
    <name evidence="2" type="ORF">E2C01_094732</name>
</gene>
<dbReference type="AlphaFoldDB" id="A0A5B7JXN7"/>